<dbReference type="PANTHER" id="PTHR46678:SF1">
    <property type="entry name" value="LECITHIN RETINOL ACYLTRANSFERASE"/>
    <property type="match status" value="1"/>
</dbReference>
<keyword evidence="4 6" id="KW-0012">Acyltransferase</keyword>
<dbReference type="Bgee" id="ENSSSAG00000004801">
    <property type="expression patterns" value="Expressed in terminal part of digestive tract and 17 other cell types or tissues"/>
</dbReference>
<dbReference type="AlphaFoldDB" id="B5X947"/>
<evidence type="ECO:0000313" key="5">
    <source>
        <dbReference type="Proteomes" id="UP001652741"/>
    </source>
</evidence>
<dbReference type="GO" id="GO:0006776">
    <property type="term" value="P:vitamin A metabolic process"/>
    <property type="evidence" value="ECO:0007669"/>
    <property type="project" value="TreeGrafter"/>
</dbReference>
<sequence length="229" mass="26278">MLDSLTFLVEKLSLLSNFKLFEFKWTDRKRKERTMHSHAPLSLLRGDLLEVPRTLFTHFGIYLGDNKVAHLIPDIMPVLTNDKIIIKTVITNKRLIMGCLYKCATVRVDTLEDFVYGSNILVNHMDRKCKAQQPFPNEEVAERAEQLVGAIPYSLLWNNCEHFVTYCRYGSAKSQQTEMFCECLKSIIQDQRSVFLSVLLGMIYILCFGLAPSTTLPTILISFTLWMAG</sequence>
<name>B5X947_SALSA</name>
<evidence type="ECO:0000313" key="4">
    <source>
        <dbReference type="EMBL" id="ACI67367.1"/>
    </source>
</evidence>
<gene>
    <name evidence="4" type="primary">LRAT</name>
    <name evidence="6" type="synonym">lrat</name>
</gene>
<keyword evidence="2" id="KW-1133">Transmembrane helix</keyword>
<dbReference type="PaxDb" id="8030-ENSSSAP00000009622"/>
<dbReference type="InterPro" id="IPR042288">
    <property type="entry name" value="LRAT"/>
</dbReference>
<dbReference type="EMBL" id="BT047566">
    <property type="protein sequence ID" value="ACI67367.1"/>
    <property type="molecule type" value="mRNA"/>
</dbReference>
<dbReference type="OMA" id="ERTMHSH"/>
<evidence type="ECO:0000256" key="1">
    <source>
        <dbReference type="PIRSR" id="PIRSR642288-1"/>
    </source>
</evidence>
<dbReference type="InterPro" id="IPR007053">
    <property type="entry name" value="LRAT_dom"/>
</dbReference>
<dbReference type="Proteomes" id="UP001652741">
    <property type="component" value="Chromosome ssa08"/>
</dbReference>
<dbReference type="CTD" id="9227"/>
<reference evidence="4" key="1">
    <citation type="submission" date="2008-10" db="EMBL/GenBank/DDBJ databases">
        <authorList>
            <consortium name="cGRASP (B.F. Koop &amp; W.S. Davidson)"/>
            <person name="Leong J."/>
            <person name="von Schalburg K."/>
            <person name="Cooper G."/>
            <person name="Moore R."/>
            <person name="Holt R."/>
            <person name="Davidson W.S."/>
            <person name="Koop B.F."/>
        </authorList>
    </citation>
    <scope>NUCLEOTIDE SEQUENCE</scope>
    <source>
        <tissue evidence="4">Brain</tissue>
    </source>
</reference>
<reference evidence="6" key="4">
    <citation type="submission" date="2025-04" db="UniProtKB">
        <authorList>
            <consortium name="RefSeq"/>
        </authorList>
    </citation>
    <scope>IDENTIFICATION</scope>
</reference>
<dbReference type="PROSITE" id="PS51934">
    <property type="entry name" value="LRAT"/>
    <property type="match status" value="1"/>
</dbReference>
<dbReference type="RefSeq" id="NP_001134398.1">
    <property type="nucleotide sequence ID" value="NM_001140926.1"/>
</dbReference>
<dbReference type="GO" id="GO:0005791">
    <property type="term" value="C:rough endoplasmic reticulum"/>
    <property type="evidence" value="ECO:0007669"/>
    <property type="project" value="TreeGrafter"/>
</dbReference>
<dbReference type="Pfam" id="PF04970">
    <property type="entry name" value="LRAT"/>
    <property type="match status" value="1"/>
</dbReference>
<dbReference type="STRING" id="8030.ENSSSAP00000009622"/>
<feature type="active site" description="Acyl-thioester intermediate" evidence="1">
    <location>
        <position position="160"/>
    </location>
</feature>
<dbReference type="Gene3D" id="3.90.1720.10">
    <property type="entry name" value="endopeptidase domain like (from Nostoc punctiforme)"/>
    <property type="match status" value="1"/>
</dbReference>
<dbReference type="PANTHER" id="PTHR46678">
    <property type="entry name" value="LECITHIN RETINOL ACYLTRANSFERASE"/>
    <property type="match status" value="1"/>
</dbReference>
<dbReference type="KEGG" id="sasa:100195897"/>
<dbReference type="GO" id="GO:0047173">
    <property type="term" value="F:phosphatidylcholine-retinol O-acyltransferase activity"/>
    <property type="evidence" value="ECO:0007669"/>
    <property type="project" value="UniProtKB-EC"/>
</dbReference>
<feature type="transmembrane region" description="Helical" evidence="2">
    <location>
        <begin position="194"/>
        <end position="227"/>
    </location>
</feature>
<dbReference type="GO" id="GO:0042572">
    <property type="term" value="P:retinol metabolic process"/>
    <property type="evidence" value="ECO:0007669"/>
    <property type="project" value="InterPro"/>
</dbReference>
<keyword evidence="4" id="KW-0808">Transferase</keyword>
<dbReference type="EC" id="2.3.1.135" evidence="6"/>
<proteinExistence type="evidence at transcript level"/>
<reference evidence="4 6" key="2">
    <citation type="journal article" date="2010" name="BMC Genomics">
        <title>Salmo salar and Esox lucius full-length cDNA sequences reveal changes in evolutionary pressures on a post-tetraploidization genome.</title>
        <authorList>
            <person name="Leong J.S."/>
            <person name="Jantzen S.G."/>
            <person name="von Schalburg K.R."/>
            <person name="Cooper G.A."/>
            <person name="Messmer A.M."/>
            <person name="Liao N.Y."/>
            <person name="Munro S."/>
            <person name="Moore R."/>
            <person name="Holt R.A."/>
            <person name="Jones S.J."/>
            <person name="Davidson W.S."/>
            <person name="Koop B.F."/>
        </authorList>
    </citation>
    <scope>NUCLEOTIDE SEQUENCE</scope>
    <source>
        <tissue evidence="4">Brain</tissue>
    </source>
</reference>
<protein>
    <submittedName>
        <fullName evidence="4 6">Lecithin retinol acyltransferase</fullName>
        <ecNumber evidence="6">2.3.1.135</ecNumber>
    </submittedName>
</protein>
<feature type="domain" description="LRAT" evidence="3">
    <location>
        <begin position="48"/>
        <end position="176"/>
    </location>
</feature>
<dbReference type="GeneID" id="100195897"/>
<keyword evidence="2" id="KW-0812">Transmembrane</keyword>
<dbReference type="OrthoDB" id="421951at2759"/>
<organism evidence="4">
    <name type="scientific">Salmo salar</name>
    <name type="common">Atlantic salmon</name>
    <dbReference type="NCBI Taxonomy" id="8030"/>
    <lineage>
        <taxon>Eukaryota</taxon>
        <taxon>Metazoa</taxon>
        <taxon>Chordata</taxon>
        <taxon>Craniata</taxon>
        <taxon>Vertebrata</taxon>
        <taxon>Euteleostomi</taxon>
        <taxon>Actinopterygii</taxon>
        <taxon>Neopterygii</taxon>
        <taxon>Teleostei</taxon>
        <taxon>Protacanthopterygii</taxon>
        <taxon>Salmoniformes</taxon>
        <taxon>Salmonidae</taxon>
        <taxon>Salmoninae</taxon>
        <taxon>Salmo</taxon>
    </lineage>
</organism>
<accession>B5X947</accession>
<evidence type="ECO:0000259" key="3">
    <source>
        <dbReference type="PROSITE" id="PS51934"/>
    </source>
</evidence>
<keyword evidence="5" id="KW-1185">Reference proteome</keyword>
<evidence type="ECO:0000313" key="6">
    <source>
        <dbReference type="RefSeq" id="NP_001134398.1"/>
    </source>
</evidence>
<reference evidence="4" key="3">
    <citation type="submission" date="2010-08" db="EMBL/GenBank/DDBJ databases">
        <authorList>
            <consortium name="cGRASP (B.F. Koop &amp; W.S. Davidson)"/>
        </authorList>
    </citation>
    <scope>NUCLEOTIDE SEQUENCE</scope>
    <source>
        <tissue evidence="4">Brain</tissue>
    </source>
</reference>
<keyword evidence="2" id="KW-0472">Membrane</keyword>
<evidence type="ECO:0000256" key="2">
    <source>
        <dbReference type="SAM" id="Phobius"/>
    </source>
</evidence>